<dbReference type="InterPro" id="IPR036386">
    <property type="entry name" value="HscB_C_sf"/>
</dbReference>
<dbReference type="GO" id="GO:0051259">
    <property type="term" value="P:protein complex oligomerization"/>
    <property type="evidence" value="ECO:0007669"/>
    <property type="project" value="InterPro"/>
</dbReference>
<dbReference type="Gene3D" id="1.20.1280.20">
    <property type="entry name" value="HscB, C-terminal domain"/>
    <property type="match status" value="1"/>
</dbReference>
<dbReference type="InterPro" id="IPR020945">
    <property type="entry name" value="DMSO/NO3_reduct_chaperone"/>
</dbReference>
<reference evidence="2 3" key="1">
    <citation type="submission" date="2020-04" db="EMBL/GenBank/DDBJ databases">
        <authorList>
            <person name="De Canck E."/>
        </authorList>
    </citation>
    <scope>NUCLEOTIDE SEQUENCE [LARGE SCALE GENOMIC DNA]</scope>
    <source>
        <strain evidence="2 3">LMG 3328</strain>
    </source>
</reference>
<dbReference type="PANTHER" id="PTHR34227">
    <property type="entry name" value="CHAPERONE PROTEIN YCDY"/>
    <property type="match status" value="1"/>
</dbReference>
<name>A0A6S7DT22_9BURK</name>
<gene>
    <name evidence="2" type="primary">torD</name>
    <name evidence="2" type="ORF">LMG3328_03588</name>
</gene>
<protein>
    <submittedName>
        <fullName evidence="2">Chaperone protein TorD</fullName>
    </submittedName>
</protein>
<dbReference type="InterPro" id="IPR036411">
    <property type="entry name" value="TorD-like_sf"/>
</dbReference>
<dbReference type="EMBL" id="CADILE010000010">
    <property type="protein sequence ID" value="CAB3886985.1"/>
    <property type="molecule type" value="Genomic_DNA"/>
</dbReference>
<accession>A0A6S7DT22</accession>
<dbReference type="Pfam" id="PF02613">
    <property type="entry name" value="Nitrate_red_del"/>
    <property type="match status" value="1"/>
</dbReference>
<dbReference type="InterPro" id="IPR050289">
    <property type="entry name" value="TorD/DmsD_chaperones"/>
</dbReference>
<dbReference type="NCBIfam" id="NF003442">
    <property type="entry name" value="PRK04976.1"/>
    <property type="match status" value="1"/>
</dbReference>
<sequence length="233" mass="25867">MPSLFFAEQQLNSEHIDPEWVAASPLRSQLYGWFSTLFARELGRDAMALYQGGGAADIMAVLAELGMGREADAVAGVFQEWARHADAAVENAADFATLFLMEGRARPLPYASHYLDGGGQLYGKPALLMRAMLASNRLRLDEPFKEPEDHLAVMLALMSHWAKACDRPADLAGQAREQAAFIESALLSWIDAWLARMHAIKTLTFRFYPAVGALLAAFLRQDRDYLRSFEVGQ</sequence>
<dbReference type="Gene3D" id="1.20.120.1820">
    <property type="match status" value="1"/>
</dbReference>
<dbReference type="AlphaFoldDB" id="A0A6S7DT22"/>
<organism evidence="2 3">
    <name type="scientific">Achromobacter ruhlandii</name>
    <dbReference type="NCBI Taxonomy" id="72557"/>
    <lineage>
        <taxon>Bacteria</taxon>
        <taxon>Pseudomonadati</taxon>
        <taxon>Pseudomonadota</taxon>
        <taxon>Betaproteobacteria</taxon>
        <taxon>Burkholderiales</taxon>
        <taxon>Alcaligenaceae</taxon>
        <taxon>Achromobacter</taxon>
    </lineage>
</organism>
<keyword evidence="1" id="KW-0143">Chaperone</keyword>
<evidence type="ECO:0000256" key="1">
    <source>
        <dbReference type="ARBA" id="ARBA00023186"/>
    </source>
</evidence>
<dbReference type="SUPFAM" id="SSF89155">
    <property type="entry name" value="TorD-like"/>
    <property type="match status" value="1"/>
</dbReference>
<evidence type="ECO:0000313" key="3">
    <source>
        <dbReference type="Proteomes" id="UP000494122"/>
    </source>
</evidence>
<evidence type="ECO:0000313" key="2">
    <source>
        <dbReference type="EMBL" id="CAB3886985.1"/>
    </source>
</evidence>
<dbReference type="Proteomes" id="UP000494122">
    <property type="component" value="Unassembled WGS sequence"/>
</dbReference>
<proteinExistence type="predicted"/>
<dbReference type="PANTHER" id="PTHR34227:SF11">
    <property type="entry name" value="CHAPERONE PROTEIN TORD"/>
    <property type="match status" value="1"/>
</dbReference>